<dbReference type="AlphaFoldDB" id="A0A081C1K1"/>
<organism evidence="1">
    <name type="scientific">Vecturithrix granuli</name>
    <dbReference type="NCBI Taxonomy" id="1499967"/>
    <lineage>
        <taxon>Bacteria</taxon>
        <taxon>Candidatus Moduliflexota</taxon>
        <taxon>Candidatus Vecturitrichia</taxon>
        <taxon>Candidatus Vecturitrichales</taxon>
        <taxon>Candidatus Vecturitrichaceae</taxon>
        <taxon>Candidatus Vecturithrix</taxon>
    </lineage>
</organism>
<proteinExistence type="predicted"/>
<evidence type="ECO:0000313" key="2">
    <source>
        <dbReference type="Proteomes" id="UP000030661"/>
    </source>
</evidence>
<evidence type="ECO:0000313" key="1">
    <source>
        <dbReference type="EMBL" id="GAK58456.1"/>
    </source>
</evidence>
<dbReference type="Proteomes" id="UP000030661">
    <property type="component" value="Unassembled WGS sequence"/>
</dbReference>
<sequence length="50" mass="5866">MRITPPKRLDFSIYLMCEISYILLVRQVLPKIVPDYDAIVAIPEYSPLDR</sequence>
<gene>
    <name evidence="1" type="ORF">U27_05430</name>
</gene>
<accession>A0A081C1K1</accession>
<dbReference type="HOGENOM" id="CLU_3114913_0_0_0"/>
<dbReference type="EMBL" id="DF820467">
    <property type="protein sequence ID" value="GAK58456.1"/>
    <property type="molecule type" value="Genomic_DNA"/>
</dbReference>
<protein>
    <submittedName>
        <fullName evidence="1">Uncharacterized protein</fullName>
    </submittedName>
</protein>
<keyword evidence="2" id="KW-1185">Reference proteome</keyword>
<reference evidence="1" key="1">
    <citation type="journal article" date="2015" name="PeerJ">
        <title>First genomic representation of candidate bacterial phylum KSB3 points to enhanced environmental sensing as a trigger of wastewater bulking.</title>
        <authorList>
            <person name="Sekiguchi Y."/>
            <person name="Ohashi A."/>
            <person name="Parks D.H."/>
            <person name="Yamauchi T."/>
            <person name="Tyson G.W."/>
            <person name="Hugenholtz P."/>
        </authorList>
    </citation>
    <scope>NUCLEOTIDE SEQUENCE [LARGE SCALE GENOMIC DNA]</scope>
</reference>
<name>A0A081C1K1_VECG1</name>